<feature type="transmembrane region" description="Helical" evidence="1">
    <location>
        <begin position="283"/>
        <end position="301"/>
    </location>
</feature>
<reference evidence="2 4" key="1">
    <citation type="journal article" date="2017" name="Front. Immunol.">
        <title>Complete Genome Sequence of Lactobacillus casei LC5, a Potential Probiotics for Atopic Dermatitis.</title>
        <authorList>
            <person name="Kang J."/>
            <person name="Chung W.H."/>
            <person name="Lim T.J."/>
            <person name="Whon T.W."/>
            <person name="Lim S."/>
            <person name="Nam Y.D."/>
        </authorList>
    </citation>
    <scope>NUCLEOTIDE SEQUENCE [LARGE SCALE GENOMIC DNA]</scope>
    <source>
        <strain evidence="2 4">LC5</strain>
    </source>
</reference>
<name>A0AAN1F114_LACCA</name>
<keyword evidence="1" id="KW-0812">Transmembrane</keyword>
<accession>A0AAN1F114</accession>
<dbReference type="RefSeq" id="WP_087913074.1">
    <property type="nucleotide sequence ID" value="NZ_CP017065.1"/>
</dbReference>
<keyword evidence="1" id="KW-0472">Membrane</keyword>
<feature type="transmembrane region" description="Helical" evidence="1">
    <location>
        <begin position="222"/>
        <end position="243"/>
    </location>
</feature>
<protein>
    <submittedName>
        <fullName evidence="2">Uncharacterized protein</fullName>
    </submittedName>
</protein>
<sequence>MGVAPLTTKGKWLQGGLFAVANLISLLPLLVFATLYHGQSPTAYLPYIFFYTGTKTGLLLVNGLGDVQNAYRLARNCLWLCTAALILLSVFSQAVIQDTAAFVLGCGASAFLPAYQAVYYHERRVWHWNFAAIEMLGFVLYGIVTLGLILWSGQSTMRVGFWVLLAFVVGGLLFLIRLPQFAKSPQTPTFVAKTSSRTDLELFFWLTAIVFCLRFTRFFANALGVGLMVVFTLGFFLFILRIALHHQIRIDFPWWLIQSSFINGVYETFAMLYILFAIRNQKLMVAAYVAYGLGLILAQIVRQAIQNKFRHIANLQLQLIGFMLGGWLMIIPSISAAGFFLIGFIGSANSILLNHQVYRFNISTPANRLAVKYRNAYLGSILLQAMLVFGGLIAALLSHTDLTRLFDQANAHSSIVISDSLVQLVSLGIVVILTIVTFVLGRRLPRINERKLF</sequence>
<organism evidence="2 4">
    <name type="scientific">Lacticaseibacillus casei</name>
    <name type="common">Lactobacillus casei</name>
    <dbReference type="NCBI Taxonomy" id="1582"/>
    <lineage>
        <taxon>Bacteria</taxon>
        <taxon>Bacillati</taxon>
        <taxon>Bacillota</taxon>
        <taxon>Bacilli</taxon>
        <taxon>Lactobacillales</taxon>
        <taxon>Lactobacillaceae</taxon>
        <taxon>Lacticaseibacillus</taxon>
    </lineage>
</organism>
<gene>
    <name evidence="2" type="ORF">BGL52_13790</name>
    <name evidence="3" type="ORF">RWA16_13550</name>
</gene>
<feature type="transmembrane region" description="Helical" evidence="1">
    <location>
        <begin position="255"/>
        <end position="277"/>
    </location>
</feature>
<feature type="transmembrane region" description="Helical" evidence="1">
    <location>
        <begin position="44"/>
        <end position="65"/>
    </location>
</feature>
<feature type="transmembrane region" description="Helical" evidence="1">
    <location>
        <begin position="12"/>
        <end position="38"/>
    </location>
</feature>
<feature type="transmembrane region" description="Helical" evidence="1">
    <location>
        <begin position="420"/>
        <end position="441"/>
    </location>
</feature>
<keyword evidence="1" id="KW-1133">Transmembrane helix</keyword>
<evidence type="ECO:0000313" key="2">
    <source>
        <dbReference type="EMBL" id="ARY92774.1"/>
    </source>
</evidence>
<dbReference type="EMBL" id="CP017065">
    <property type="protein sequence ID" value="ARY92774.1"/>
    <property type="molecule type" value="Genomic_DNA"/>
</dbReference>
<feature type="transmembrane region" description="Helical" evidence="1">
    <location>
        <begin position="159"/>
        <end position="178"/>
    </location>
</feature>
<dbReference type="Proteomes" id="UP000195609">
    <property type="component" value="Chromosome"/>
</dbReference>
<evidence type="ECO:0000313" key="5">
    <source>
        <dbReference type="Proteomes" id="UP001303564"/>
    </source>
</evidence>
<dbReference type="EMBL" id="CP136128">
    <property type="protein sequence ID" value="WNX27407.1"/>
    <property type="molecule type" value="Genomic_DNA"/>
</dbReference>
<feature type="transmembrane region" description="Helical" evidence="1">
    <location>
        <begin position="376"/>
        <end position="400"/>
    </location>
</feature>
<proteinExistence type="predicted"/>
<evidence type="ECO:0000313" key="4">
    <source>
        <dbReference type="Proteomes" id="UP000195609"/>
    </source>
</evidence>
<evidence type="ECO:0000256" key="1">
    <source>
        <dbReference type="SAM" id="Phobius"/>
    </source>
</evidence>
<feature type="transmembrane region" description="Helical" evidence="1">
    <location>
        <begin position="77"/>
        <end position="96"/>
    </location>
</feature>
<dbReference type="AlphaFoldDB" id="A0AAN1F114"/>
<feature type="transmembrane region" description="Helical" evidence="1">
    <location>
        <begin position="199"/>
        <end position="216"/>
    </location>
</feature>
<feature type="transmembrane region" description="Helical" evidence="1">
    <location>
        <begin position="132"/>
        <end position="153"/>
    </location>
</feature>
<evidence type="ECO:0000313" key="3">
    <source>
        <dbReference type="EMBL" id="WNX27407.1"/>
    </source>
</evidence>
<reference evidence="3 5" key="2">
    <citation type="submission" date="2023-09" db="EMBL/GenBank/DDBJ databases">
        <title>Genomic characteristic of L. casei group strains isolated from clinical sources.</title>
        <authorList>
            <person name="Jarocki P."/>
        </authorList>
    </citation>
    <scope>NUCLEOTIDE SEQUENCE [LARGE SCALE GENOMIC DNA]</scope>
    <source>
        <strain evidence="3 5">LMG 24099</strain>
    </source>
</reference>
<keyword evidence="5" id="KW-1185">Reference proteome</keyword>
<dbReference type="Proteomes" id="UP001303564">
    <property type="component" value="Chromosome"/>
</dbReference>